<organism evidence="1 2">
    <name type="scientific">Streptomyces cellulosae</name>
    <dbReference type="NCBI Taxonomy" id="1968"/>
    <lineage>
        <taxon>Bacteria</taxon>
        <taxon>Bacillati</taxon>
        <taxon>Actinomycetota</taxon>
        <taxon>Actinomycetes</taxon>
        <taxon>Kitasatosporales</taxon>
        <taxon>Streptomycetaceae</taxon>
        <taxon>Streptomyces</taxon>
    </lineage>
</organism>
<reference evidence="1 2" key="1">
    <citation type="submission" date="2024-09" db="EMBL/GenBank/DDBJ databases">
        <title>The Natural Products Discovery Center: Release of the First 8490 Sequenced Strains for Exploring Actinobacteria Biosynthetic Diversity.</title>
        <authorList>
            <person name="Kalkreuter E."/>
            <person name="Kautsar S.A."/>
            <person name="Yang D."/>
            <person name="Bader C.D."/>
            <person name="Teijaro C.N."/>
            <person name="Fluegel L."/>
            <person name="Davis C.M."/>
            <person name="Simpson J.R."/>
            <person name="Lauterbach L."/>
            <person name="Steele A.D."/>
            <person name="Gui C."/>
            <person name="Meng S."/>
            <person name="Li G."/>
            <person name="Viehrig K."/>
            <person name="Ye F."/>
            <person name="Su P."/>
            <person name="Kiefer A.F."/>
            <person name="Nichols A."/>
            <person name="Cepeda A.J."/>
            <person name="Yan W."/>
            <person name="Fan B."/>
            <person name="Jiang Y."/>
            <person name="Adhikari A."/>
            <person name="Zheng C.-J."/>
            <person name="Schuster L."/>
            <person name="Cowan T.M."/>
            <person name="Smanski M.J."/>
            <person name="Chevrette M.G."/>
            <person name="De Carvalho L.P.S."/>
            <person name="Shen B."/>
        </authorList>
    </citation>
    <scope>NUCLEOTIDE SEQUENCE [LARGE SCALE GENOMIC DNA]</scope>
    <source>
        <strain evidence="1 2">NPDC057399</strain>
    </source>
</reference>
<dbReference type="Proteomes" id="UP001600650">
    <property type="component" value="Unassembled WGS sequence"/>
</dbReference>
<keyword evidence="2" id="KW-1185">Reference proteome</keyword>
<accession>A0ABW6JMP6</accession>
<dbReference type="EMBL" id="JBHVBU010000058">
    <property type="protein sequence ID" value="MFE7965384.1"/>
    <property type="molecule type" value="Genomic_DNA"/>
</dbReference>
<evidence type="ECO:0000313" key="1">
    <source>
        <dbReference type="EMBL" id="MFE7965384.1"/>
    </source>
</evidence>
<sequence length="87" mass="9502">MQLPTGFTLTHPPAVAAFVLINRDNLADALYDLAAHYAPQRGDTHALTDVAAAFTDIAHRPGWLNPERATDVLRATADLHYLADQHT</sequence>
<comment type="caution">
    <text evidence="1">The sequence shown here is derived from an EMBL/GenBank/DDBJ whole genome shotgun (WGS) entry which is preliminary data.</text>
</comment>
<proteinExistence type="predicted"/>
<gene>
    <name evidence="1" type="ORF">ACFU0X_20510</name>
</gene>
<dbReference type="RefSeq" id="WP_381727246.1">
    <property type="nucleotide sequence ID" value="NZ_JBHVBU010000058.1"/>
</dbReference>
<evidence type="ECO:0000313" key="2">
    <source>
        <dbReference type="Proteomes" id="UP001600650"/>
    </source>
</evidence>
<protein>
    <submittedName>
        <fullName evidence="1">Uncharacterized protein</fullName>
    </submittedName>
</protein>
<name>A0ABW6JMP6_STRCE</name>